<organism evidence="2 3">
    <name type="scientific">Pristionchus mayeri</name>
    <dbReference type="NCBI Taxonomy" id="1317129"/>
    <lineage>
        <taxon>Eukaryota</taxon>
        <taxon>Metazoa</taxon>
        <taxon>Ecdysozoa</taxon>
        <taxon>Nematoda</taxon>
        <taxon>Chromadorea</taxon>
        <taxon>Rhabditida</taxon>
        <taxon>Rhabditina</taxon>
        <taxon>Diplogasteromorpha</taxon>
        <taxon>Diplogasteroidea</taxon>
        <taxon>Neodiplogasteridae</taxon>
        <taxon>Pristionchus</taxon>
    </lineage>
</organism>
<evidence type="ECO:0000313" key="2">
    <source>
        <dbReference type="EMBL" id="GMR36110.1"/>
    </source>
</evidence>
<proteinExistence type="predicted"/>
<evidence type="ECO:0000313" key="3">
    <source>
        <dbReference type="Proteomes" id="UP001328107"/>
    </source>
</evidence>
<dbReference type="AlphaFoldDB" id="A0AAN5C9Z5"/>
<comment type="caution">
    <text evidence="2">The sequence shown here is derived from an EMBL/GenBank/DDBJ whole genome shotgun (WGS) entry which is preliminary data.</text>
</comment>
<reference evidence="3" key="1">
    <citation type="submission" date="2022-10" db="EMBL/GenBank/DDBJ databases">
        <title>Genome assembly of Pristionchus species.</title>
        <authorList>
            <person name="Yoshida K."/>
            <person name="Sommer R.J."/>
        </authorList>
    </citation>
    <scope>NUCLEOTIDE SEQUENCE [LARGE SCALE GENOMIC DNA]</scope>
    <source>
        <strain evidence="3">RS5460</strain>
    </source>
</reference>
<dbReference type="Proteomes" id="UP001328107">
    <property type="component" value="Unassembled WGS sequence"/>
</dbReference>
<accession>A0AAN5C9Z5</accession>
<evidence type="ECO:0000256" key="1">
    <source>
        <dbReference type="SAM" id="Phobius"/>
    </source>
</evidence>
<keyword evidence="1" id="KW-0812">Transmembrane</keyword>
<feature type="transmembrane region" description="Helical" evidence="1">
    <location>
        <begin position="123"/>
        <end position="145"/>
    </location>
</feature>
<gene>
    <name evidence="2" type="ORF">PMAYCL1PPCAC_06305</name>
</gene>
<dbReference type="EMBL" id="BTRK01000002">
    <property type="protein sequence ID" value="GMR36110.1"/>
    <property type="molecule type" value="Genomic_DNA"/>
</dbReference>
<feature type="transmembrane region" description="Helical" evidence="1">
    <location>
        <begin position="166"/>
        <end position="189"/>
    </location>
</feature>
<protein>
    <submittedName>
        <fullName evidence="2">Uncharacterized protein</fullName>
    </submittedName>
</protein>
<name>A0AAN5C9Z5_9BILA</name>
<keyword evidence="1" id="KW-1133">Transmembrane helix</keyword>
<sequence>MVCPSGTLVLGYESTMFPTLFERNGRMIGINVWLWKEFARMNKCDSLRFVEFSMNGSYCDSDQCGSSLSRAMEERGIFTNVDSPFLTPNHVQAYKYSSMSDFARLVMMEGRPRRNEVAQDIRLYTVFQPEIIVLIIISFGLRYLLDLLRGKLTLSNHRSSYKYKMVINILDFINQFINLSMVTMLFLFYQCVFNGNAVIVNSQVFTDFHTVADALLKGSRRLLVDIGILMNNEYSSFGPLTTLVDSAVDRIVRMCSDNDDVVLFWDDEMLLITEIDE</sequence>
<keyword evidence="1" id="KW-0472">Membrane</keyword>
<keyword evidence="3" id="KW-1185">Reference proteome</keyword>